<evidence type="ECO:0000313" key="3">
    <source>
        <dbReference type="Proteomes" id="UP000029577"/>
    </source>
</evidence>
<dbReference type="STRING" id="642227.HA49_18070"/>
<reference evidence="2" key="1">
    <citation type="submission" date="2014-12" db="EMBL/GenBank/DDBJ databases">
        <title>The draft genome of the Tatumella morbirosei type strain, LMG23360T isolated from pineapple rot.</title>
        <authorList>
            <person name="Smits T.H."/>
            <person name="Palmer M."/>
            <person name="Venter S.N."/>
            <person name="Duffy B."/>
            <person name="Steenkamp E.T."/>
            <person name="Chan W.Y."/>
            <person name="Coutinho T.A."/>
            <person name="Coetzee M.P."/>
            <person name="De Maayer P."/>
        </authorList>
    </citation>
    <scope>NUCLEOTIDE SEQUENCE [LARGE SCALE GENOMIC DNA]</scope>
    <source>
        <strain evidence="2">LMG 23360</strain>
    </source>
</reference>
<dbReference type="EMBL" id="JPKR02000003">
    <property type="protein sequence ID" value="KGD72598.1"/>
    <property type="molecule type" value="Genomic_DNA"/>
</dbReference>
<dbReference type="Pfam" id="PF09937">
    <property type="entry name" value="DUF2169"/>
    <property type="match status" value="1"/>
</dbReference>
<dbReference type="eggNOG" id="COG5351">
    <property type="taxonomic scope" value="Bacteria"/>
</dbReference>
<organism evidence="2 3">
    <name type="scientific">Tatumella morbirosei</name>
    <dbReference type="NCBI Taxonomy" id="642227"/>
    <lineage>
        <taxon>Bacteria</taxon>
        <taxon>Pseudomonadati</taxon>
        <taxon>Pseudomonadota</taxon>
        <taxon>Gammaproteobacteria</taxon>
        <taxon>Enterobacterales</taxon>
        <taxon>Erwiniaceae</taxon>
        <taxon>Tatumella</taxon>
    </lineage>
</organism>
<sequence>MKIIKPLRMSCLQRPYRWQQQDYLGIAALTLLDMGAQPGLFSEQDLWKMLPQQLQSPDGVPDMAIPKACAEFLASGYAWTRHQPDKTRCCATIEVGSLRKQLVVSGDRVWRDNRPGLALPFDSIPLDWRHAFGGEAYAENPLGIGLGNENGQALPNIESPQQSLTEPGQSPLPAGFNALSFTTPRRHALMGKNYDEHWLQNEYPGFALDTDWRVFNQAEQDQWFREQPQLPAGARWRIENMHPEKPVQQGTLPPWQARCFITRAGSFEEILLRATTVHFFPHLEQMMLIWHGSAAINEDDASDIDSLMLALELKDNPRDILYYQQIYHLRCDDEDAVLTAMRDQDLIDESIVKRSKSVLPEASDSPAMQNTVAGVNHQREEFRKRMEQQGHPVDETMMSFTPPSAPDPHDYDNLPEIIKRKQQEGDELFDQMLNEVNKHQENSNVGIPEDDELPSGIENYHLQRTTLASSRHLQGSSDEKIEKSQQAIYDNYRFTAHKQNTAQRLSPEESQTYRTWLSELMVGDKDASGHDFTGADLSGLDLRGANFENALLENTDFSHCQLEGCNFTNAVLVRAEFHHSIARSCLFDGANLSLAQCCYSDFTGCGFKEVECEDTQFEHCIFNHAQLADLLIREAYIRHCRFHQAVLENCNFMDLHMSDLDFSDALLRSCNFIRCQLDSFSFRGITATGISLLSCQAEKVDFSDALMKHWVFVSETSLQQARFNRASLTECNFRDQQLQQAIFDQAQLDNCDLSGANCQQASMQLMRTHNSRFVRTILHFADLRGSLLLGADLQKSELQGCDLSDCNLFRADLSQTITDGDTRFEESLIEGMKTVPRRKGLRV</sequence>
<dbReference type="PANTHER" id="PTHR14136:SF17">
    <property type="entry name" value="BTB_POZ DOMAIN-CONTAINING PROTEIN KCTD9"/>
    <property type="match status" value="1"/>
</dbReference>
<dbReference type="AlphaFoldDB" id="A0A095UDU4"/>
<accession>A0A095UDU4</accession>
<comment type="caution">
    <text evidence="2">The sequence shown here is derived from an EMBL/GenBank/DDBJ whole genome shotgun (WGS) entry which is preliminary data.</text>
</comment>
<feature type="domain" description="DUF2169" evidence="1">
    <location>
        <begin position="22"/>
        <end position="291"/>
    </location>
</feature>
<keyword evidence="3" id="KW-1185">Reference proteome</keyword>
<dbReference type="Proteomes" id="UP000029577">
    <property type="component" value="Unassembled WGS sequence"/>
</dbReference>
<evidence type="ECO:0000259" key="1">
    <source>
        <dbReference type="Pfam" id="PF09937"/>
    </source>
</evidence>
<gene>
    <name evidence="2" type="ORF">HA49_18070</name>
</gene>
<dbReference type="OrthoDB" id="237820at2"/>
<dbReference type="Gene3D" id="2.160.20.80">
    <property type="entry name" value="E3 ubiquitin-protein ligase SopA"/>
    <property type="match status" value="3"/>
</dbReference>
<name>A0A095UDU4_9GAMM</name>
<protein>
    <recommendedName>
        <fullName evidence="1">DUF2169 domain-containing protein</fullName>
    </recommendedName>
</protein>
<dbReference type="Pfam" id="PF00805">
    <property type="entry name" value="Pentapeptide"/>
    <property type="match status" value="4"/>
</dbReference>
<dbReference type="PANTHER" id="PTHR14136">
    <property type="entry name" value="BTB_POZ DOMAIN-CONTAINING PROTEIN KCTD9"/>
    <property type="match status" value="1"/>
</dbReference>
<dbReference type="InterPro" id="IPR001646">
    <property type="entry name" value="5peptide_repeat"/>
</dbReference>
<dbReference type="RefSeq" id="WP_038022387.1">
    <property type="nucleotide sequence ID" value="NZ_JPKR02000003.1"/>
</dbReference>
<dbReference type="InterPro" id="IPR051082">
    <property type="entry name" value="Pentapeptide-BTB/POZ_domain"/>
</dbReference>
<dbReference type="eggNOG" id="COG1357">
    <property type="taxonomic scope" value="Bacteria"/>
</dbReference>
<dbReference type="InterPro" id="IPR018683">
    <property type="entry name" value="DUF2169"/>
</dbReference>
<proteinExistence type="predicted"/>
<evidence type="ECO:0000313" key="2">
    <source>
        <dbReference type="EMBL" id="KGD72598.1"/>
    </source>
</evidence>
<dbReference type="SUPFAM" id="SSF141571">
    <property type="entry name" value="Pentapeptide repeat-like"/>
    <property type="match status" value="2"/>
</dbReference>